<accession>F8PMV2</accession>
<gene>
    <name evidence="1" type="ORF">SERLA73DRAFT_131362</name>
</gene>
<dbReference type="OrthoDB" id="2792107at2759"/>
<reference evidence="2" key="1">
    <citation type="journal article" date="2011" name="Science">
        <title>The plant cell wall-decomposing machinery underlies the functional diversity of forest fungi.</title>
        <authorList>
            <person name="Eastwood D.C."/>
            <person name="Floudas D."/>
            <person name="Binder M."/>
            <person name="Majcherczyk A."/>
            <person name="Schneider P."/>
            <person name="Aerts A."/>
            <person name="Asiegbu F.O."/>
            <person name="Baker S.E."/>
            <person name="Barry K."/>
            <person name="Bendiksby M."/>
            <person name="Blumentritt M."/>
            <person name="Coutinho P.M."/>
            <person name="Cullen D."/>
            <person name="de Vries R.P."/>
            <person name="Gathman A."/>
            <person name="Goodell B."/>
            <person name="Henrissat B."/>
            <person name="Ihrmark K."/>
            <person name="Kauserud H."/>
            <person name="Kohler A."/>
            <person name="LaButti K."/>
            <person name="Lapidus A."/>
            <person name="Lavin J.L."/>
            <person name="Lee Y.-H."/>
            <person name="Lindquist E."/>
            <person name="Lilly W."/>
            <person name="Lucas S."/>
            <person name="Morin E."/>
            <person name="Murat C."/>
            <person name="Oguiza J.A."/>
            <person name="Park J."/>
            <person name="Pisabarro A.G."/>
            <person name="Riley R."/>
            <person name="Rosling A."/>
            <person name="Salamov A."/>
            <person name="Schmidt O."/>
            <person name="Schmutz J."/>
            <person name="Skrede I."/>
            <person name="Stenlid J."/>
            <person name="Wiebenga A."/>
            <person name="Xie X."/>
            <person name="Kuees U."/>
            <person name="Hibbett D.S."/>
            <person name="Hoffmeister D."/>
            <person name="Hoegberg N."/>
            <person name="Martin F."/>
            <person name="Grigoriev I.V."/>
            <person name="Watkinson S.C."/>
        </authorList>
    </citation>
    <scope>NUCLEOTIDE SEQUENCE [LARGE SCALE GENOMIC DNA]</scope>
    <source>
        <strain evidence="2">strain S7.3</strain>
    </source>
</reference>
<dbReference type="HOGENOM" id="CLU_2838321_0_0_1"/>
<name>F8PMV2_SERL3</name>
<dbReference type="AlphaFoldDB" id="F8PMV2"/>
<proteinExistence type="predicted"/>
<organism evidence="2">
    <name type="scientific">Serpula lacrymans var. lacrymans (strain S7.3)</name>
    <name type="common">Dry rot fungus</name>
    <dbReference type="NCBI Taxonomy" id="936435"/>
    <lineage>
        <taxon>Eukaryota</taxon>
        <taxon>Fungi</taxon>
        <taxon>Dikarya</taxon>
        <taxon>Basidiomycota</taxon>
        <taxon>Agaricomycotina</taxon>
        <taxon>Agaricomycetes</taxon>
        <taxon>Agaricomycetidae</taxon>
        <taxon>Boletales</taxon>
        <taxon>Coniophorineae</taxon>
        <taxon>Serpulaceae</taxon>
        <taxon>Serpula</taxon>
    </lineage>
</organism>
<evidence type="ECO:0000313" key="2">
    <source>
        <dbReference type="Proteomes" id="UP000008063"/>
    </source>
</evidence>
<dbReference type="EMBL" id="GL945476">
    <property type="protein sequence ID" value="EGO02934.1"/>
    <property type="molecule type" value="Genomic_DNA"/>
</dbReference>
<feature type="non-terminal residue" evidence="1">
    <location>
        <position position="1"/>
    </location>
</feature>
<dbReference type="InParanoid" id="F8PMV2"/>
<evidence type="ECO:0000313" key="1">
    <source>
        <dbReference type="EMBL" id="EGO02934.1"/>
    </source>
</evidence>
<sequence>NANDSSAKKQIAFFIPHYNQWKNDFDKLSGVFREGCEHEIALWEVAELHLLAKTFEAQLAPTSASH</sequence>
<keyword evidence="2" id="KW-1185">Reference proteome</keyword>
<dbReference type="Proteomes" id="UP000008063">
    <property type="component" value="Unassembled WGS sequence"/>
</dbReference>
<protein>
    <submittedName>
        <fullName evidence="1">Uncharacterized protein</fullName>
    </submittedName>
</protein>